<accession>D5KY40</accession>
<keyword evidence="3" id="KW-0805">Transcription regulation</keyword>
<dbReference type="EMBL" id="GU723640">
    <property type="protein sequence ID" value="ADE10085.1"/>
    <property type="molecule type" value="mRNA"/>
</dbReference>
<keyword evidence="6" id="KW-0539">Nucleus</keyword>
<keyword evidence="4" id="KW-0238">DNA-binding</keyword>
<evidence type="ECO:0000256" key="7">
    <source>
        <dbReference type="SAM" id="MobiDB-lite"/>
    </source>
</evidence>
<evidence type="ECO:0000259" key="8">
    <source>
        <dbReference type="SMART" id="SM00338"/>
    </source>
</evidence>
<dbReference type="SUPFAM" id="SSF57959">
    <property type="entry name" value="Leucine zipper domain"/>
    <property type="match status" value="1"/>
</dbReference>
<comment type="subcellular location">
    <subcellularLocation>
        <location evidence="1">Nucleus</location>
    </subcellularLocation>
</comment>
<evidence type="ECO:0000256" key="6">
    <source>
        <dbReference type="ARBA" id="ARBA00023242"/>
    </source>
</evidence>
<feature type="domain" description="BZIP" evidence="8">
    <location>
        <begin position="48"/>
        <end position="108"/>
    </location>
</feature>
<sequence length="369" mass="39742">MPPAESSRRASAKHPYSRQSASPSPATVVEVDDASHADDGDMNDATRAKVARKEARIIRNRESAQRSRNQRKAHVAELEERVKAVQVLEERVKELEEENASLRSSSSYSSAGSPSRSVRLSERGVSPALSVASSSMLPYTGGGVNLAAVAPPPRDLDMEVDVKPTLALLGDDTLAKVQGENAALRDRVARLEELVKHLTPLISLSIPPPTTLIPAADPAPVVNTAPEVPAAADAFDIAAFLDQTTTTTPTTTTNTITDGLSTTLSPPYVRPALPLDTDTLARHPAAVATSPSLIGSREALQRARCTLDLGTEVGRKRMEMAARVVIALAKHRGFRARARDSRCRAGQTQRLTFSRSTWARRWRKDGTRG</sequence>
<dbReference type="PANTHER" id="PTHR47416">
    <property type="entry name" value="BASIC-LEUCINE ZIPPER TRANSCRIPTION FACTOR F-RELATED"/>
    <property type="match status" value="1"/>
</dbReference>
<evidence type="ECO:0000256" key="2">
    <source>
        <dbReference type="ARBA" id="ARBA00007163"/>
    </source>
</evidence>
<dbReference type="GO" id="GO:0003677">
    <property type="term" value="F:DNA binding"/>
    <property type="evidence" value="ECO:0007669"/>
    <property type="project" value="UniProtKB-KW"/>
</dbReference>
<dbReference type="PANTHER" id="PTHR47416:SF8">
    <property type="entry name" value="BASIC-LEUCINE ZIPPER TRANSCRIPTION FACTOR E-RELATED"/>
    <property type="match status" value="1"/>
</dbReference>
<dbReference type="GO" id="GO:0005634">
    <property type="term" value="C:nucleus"/>
    <property type="evidence" value="ECO:0007669"/>
    <property type="project" value="UniProtKB-SubCell"/>
</dbReference>
<dbReference type="InterPro" id="IPR046347">
    <property type="entry name" value="bZIP_sf"/>
</dbReference>
<organism evidence="9">
    <name type="scientific">Tremella fuciformis</name>
    <dbReference type="NCBI Taxonomy" id="64657"/>
    <lineage>
        <taxon>Eukaryota</taxon>
        <taxon>Fungi</taxon>
        <taxon>Dikarya</taxon>
        <taxon>Basidiomycota</taxon>
        <taxon>Agaricomycotina</taxon>
        <taxon>Tremellomycetes</taxon>
        <taxon>Tremellales</taxon>
        <taxon>Tremellaceae</taxon>
        <taxon>Tremella</taxon>
    </lineage>
</organism>
<proteinExistence type="evidence at transcript level"/>
<dbReference type="AlphaFoldDB" id="D5KY40"/>
<dbReference type="SMART" id="SM00338">
    <property type="entry name" value="BRLZ"/>
    <property type="match status" value="1"/>
</dbReference>
<name>D5KY40_9TREE</name>
<dbReference type="CDD" id="cd14812">
    <property type="entry name" value="bZIP_u3"/>
    <property type="match status" value="1"/>
</dbReference>
<feature type="compositionally biased region" description="Basic and acidic residues" evidence="7">
    <location>
        <begin position="33"/>
        <end position="65"/>
    </location>
</feature>
<evidence type="ECO:0000256" key="4">
    <source>
        <dbReference type="ARBA" id="ARBA00023125"/>
    </source>
</evidence>
<evidence type="ECO:0000256" key="1">
    <source>
        <dbReference type="ARBA" id="ARBA00004123"/>
    </source>
</evidence>
<feature type="region of interest" description="Disordered" evidence="7">
    <location>
        <begin position="1"/>
        <end position="74"/>
    </location>
</feature>
<dbReference type="InterPro" id="IPR004827">
    <property type="entry name" value="bZIP"/>
</dbReference>
<reference evidence="9" key="1">
    <citation type="submission" date="2010-02" db="EMBL/GenBank/DDBJ databases">
        <authorList>
            <person name="Xie B."/>
            <person name="Huang X."/>
            <person name="Deng Y."/>
        </authorList>
    </citation>
    <scope>NUCLEOTIDE SEQUENCE</scope>
</reference>
<evidence type="ECO:0000256" key="5">
    <source>
        <dbReference type="ARBA" id="ARBA00023163"/>
    </source>
</evidence>
<dbReference type="Gene3D" id="1.20.5.170">
    <property type="match status" value="1"/>
</dbReference>
<evidence type="ECO:0000256" key="3">
    <source>
        <dbReference type="ARBA" id="ARBA00023015"/>
    </source>
</evidence>
<dbReference type="GO" id="GO:0003700">
    <property type="term" value="F:DNA-binding transcription factor activity"/>
    <property type="evidence" value="ECO:0007669"/>
    <property type="project" value="InterPro"/>
</dbReference>
<keyword evidence="5" id="KW-0804">Transcription</keyword>
<comment type="similarity">
    <text evidence="2">Belongs to the bZIP family.</text>
</comment>
<feature type="region of interest" description="Disordered" evidence="7">
    <location>
        <begin position="96"/>
        <end position="119"/>
    </location>
</feature>
<feature type="compositionally biased region" description="Low complexity" evidence="7">
    <location>
        <begin position="101"/>
        <end position="118"/>
    </location>
</feature>
<evidence type="ECO:0000313" key="9">
    <source>
        <dbReference type="EMBL" id="ADE10085.1"/>
    </source>
</evidence>
<protein>
    <submittedName>
        <fullName evidence="9">BZIP 1</fullName>
    </submittedName>
</protein>